<dbReference type="GO" id="GO:0004630">
    <property type="term" value="F:phospholipase D activity"/>
    <property type="evidence" value="ECO:0007669"/>
    <property type="project" value="TreeGrafter"/>
</dbReference>
<dbReference type="Proteomes" id="UP001372338">
    <property type="component" value="Unassembled WGS sequence"/>
</dbReference>
<keyword evidence="2" id="KW-0443">Lipid metabolism</keyword>
<feature type="domain" description="Phospholipase D C-terminal" evidence="3">
    <location>
        <begin position="47"/>
        <end position="93"/>
    </location>
</feature>
<accession>A0AAN9HTN1</accession>
<dbReference type="InterPro" id="IPR015679">
    <property type="entry name" value="PLipase_D_fam"/>
</dbReference>
<dbReference type="AlphaFoldDB" id="A0AAN9HTN1"/>
<evidence type="ECO:0000313" key="5">
    <source>
        <dbReference type="Proteomes" id="UP001372338"/>
    </source>
</evidence>
<keyword evidence="1" id="KW-0677">Repeat</keyword>
<organism evidence="4 5">
    <name type="scientific">Crotalaria pallida</name>
    <name type="common">Smooth rattlebox</name>
    <name type="synonym">Crotalaria striata</name>
    <dbReference type="NCBI Taxonomy" id="3830"/>
    <lineage>
        <taxon>Eukaryota</taxon>
        <taxon>Viridiplantae</taxon>
        <taxon>Streptophyta</taxon>
        <taxon>Embryophyta</taxon>
        <taxon>Tracheophyta</taxon>
        <taxon>Spermatophyta</taxon>
        <taxon>Magnoliopsida</taxon>
        <taxon>eudicotyledons</taxon>
        <taxon>Gunneridae</taxon>
        <taxon>Pentapetalae</taxon>
        <taxon>rosids</taxon>
        <taxon>fabids</taxon>
        <taxon>Fabales</taxon>
        <taxon>Fabaceae</taxon>
        <taxon>Papilionoideae</taxon>
        <taxon>50 kb inversion clade</taxon>
        <taxon>genistoids sensu lato</taxon>
        <taxon>core genistoids</taxon>
        <taxon>Crotalarieae</taxon>
        <taxon>Crotalaria</taxon>
    </lineage>
</organism>
<name>A0AAN9HTN1_CROPI</name>
<dbReference type="GO" id="GO:0005886">
    <property type="term" value="C:plasma membrane"/>
    <property type="evidence" value="ECO:0007669"/>
    <property type="project" value="TreeGrafter"/>
</dbReference>
<keyword evidence="5" id="KW-1185">Reference proteome</keyword>
<dbReference type="GO" id="GO:0009395">
    <property type="term" value="P:phospholipid catabolic process"/>
    <property type="evidence" value="ECO:0007669"/>
    <property type="project" value="TreeGrafter"/>
</dbReference>
<proteinExistence type="predicted"/>
<evidence type="ECO:0000256" key="1">
    <source>
        <dbReference type="ARBA" id="ARBA00022737"/>
    </source>
</evidence>
<evidence type="ECO:0000259" key="3">
    <source>
        <dbReference type="Pfam" id="PF12357"/>
    </source>
</evidence>
<sequence>MEGTRDTEIAIGAYQSHHTWARKQSYPHGQVHGYRMSFWAEHTGTIEECFLQPDSLECVRRINKIAEFNWKQFAANEITEMSGHQLKYRVEVD</sequence>
<evidence type="ECO:0000313" key="4">
    <source>
        <dbReference type="EMBL" id="KAK7251467.1"/>
    </source>
</evidence>
<comment type="caution">
    <text evidence="4">The sequence shown here is derived from an EMBL/GenBank/DDBJ whole genome shotgun (WGS) entry which is preliminary data.</text>
</comment>
<evidence type="ECO:0000256" key="2">
    <source>
        <dbReference type="ARBA" id="ARBA00023098"/>
    </source>
</evidence>
<dbReference type="Pfam" id="PF12357">
    <property type="entry name" value="PLD_C"/>
    <property type="match status" value="1"/>
</dbReference>
<reference evidence="4 5" key="1">
    <citation type="submission" date="2024-01" db="EMBL/GenBank/DDBJ databases">
        <title>The genomes of 5 underutilized Papilionoideae crops provide insights into root nodulation and disease resistanc.</title>
        <authorList>
            <person name="Yuan L."/>
        </authorList>
    </citation>
    <scope>NUCLEOTIDE SEQUENCE [LARGE SCALE GENOMIC DNA]</scope>
    <source>
        <strain evidence="4">ZHUSHIDOU_FW_LH</strain>
        <tissue evidence="4">Leaf</tissue>
    </source>
</reference>
<dbReference type="PANTHER" id="PTHR18896">
    <property type="entry name" value="PHOSPHOLIPASE D"/>
    <property type="match status" value="1"/>
</dbReference>
<protein>
    <recommendedName>
        <fullName evidence="3">Phospholipase D C-terminal domain-containing protein</fullName>
    </recommendedName>
</protein>
<dbReference type="EMBL" id="JAYWIO010000007">
    <property type="protein sequence ID" value="KAK7251467.1"/>
    <property type="molecule type" value="Genomic_DNA"/>
</dbReference>
<dbReference type="InterPro" id="IPR024632">
    <property type="entry name" value="PLipase_D_C"/>
</dbReference>
<dbReference type="PANTHER" id="PTHR18896:SF65">
    <property type="entry name" value="PHOSPHOLIPASE D BETA 1"/>
    <property type="match status" value="1"/>
</dbReference>
<gene>
    <name evidence="4" type="ORF">RIF29_34698</name>
</gene>